<keyword evidence="5 7" id="KW-0472">Membrane</keyword>
<reference evidence="9" key="1">
    <citation type="journal article" date="2019" name="Int. J. Syst. Evol. Microbiol.">
        <title>The Global Catalogue of Microorganisms (GCM) 10K type strain sequencing project: providing services to taxonomists for standard genome sequencing and annotation.</title>
        <authorList>
            <consortium name="The Broad Institute Genomics Platform"/>
            <consortium name="The Broad Institute Genome Sequencing Center for Infectious Disease"/>
            <person name="Wu L."/>
            <person name="Ma J."/>
        </authorList>
    </citation>
    <scope>NUCLEOTIDE SEQUENCE [LARGE SCALE GENOMIC DNA]</scope>
    <source>
        <strain evidence="9">YIM 94188</strain>
    </source>
</reference>
<keyword evidence="9" id="KW-1185">Reference proteome</keyword>
<dbReference type="PANTHER" id="PTHR40277:SF1">
    <property type="entry name" value="BLL5419 PROTEIN"/>
    <property type="match status" value="1"/>
</dbReference>
<evidence type="ECO:0000256" key="6">
    <source>
        <dbReference type="SAM" id="MobiDB-lite"/>
    </source>
</evidence>
<feature type="transmembrane region" description="Helical" evidence="7">
    <location>
        <begin position="263"/>
        <end position="283"/>
    </location>
</feature>
<organism evidence="8 9">
    <name type="scientific">Nocardioides vastitatis</name>
    <dbReference type="NCBI Taxonomy" id="2568655"/>
    <lineage>
        <taxon>Bacteria</taxon>
        <taxon>Bacillati</taxon>
        <taxon>Actinomycetota</taxon>
        <taxon>Actinomycetes</taxon>
        <taxon>Propionibacteriales</taxon>
        <taxon>Nocardioidaceae</taxon>
        <taxon>Nocardioides</taxon>
    </lineage>
</organism>
<feature type="transmembrane region" description="Helical" evidence="7">
    <location>
        <begin position="303"/>
        <end position="327"/>
    </location>
</feature>
<keyword evidence="4 7" id="KW-1133">Transmembrane helix</keyword>
<sequence length="351" mass="35827">MGRDGPHGRRSARPGGRGEPNAARVRIPDQQASVRGLGEAISTTTFWTWARPLAGAAILAALGYRFGAEPFLEGLRQTDVGALLVALVVTAVTTACCARRWSLVAEGLGVAVPFRASYRACYRAQFLNATLPGGILGDVHRGIRHGRDTGAMARGLRSVAWDRVAGQVVQAGLAVGALLLLAPPVRAWGLWLLLGIVLVAAVGRLVLPGSIVGLLRAEIRAVLGGTGVGQRVVLLSAAAVAGHVVVFVVAARTAGVSAPVQDLVPLGFVVLMASAIPLNVAGWGPREGASAWVFGASGLGASAGLQVAVVYGVMALVATLPGGLLWGSASPRPAEYKTRGGSAWATGPTSS</sequence>
<comment type="subcellular location">
    <subcellularLocation>
        <location evidence="1">Cell membrane</location>
        <topology evidence="1">Multi-pass membrane protein</topology>
    </subcellularLocation>
</comment>
<feature type="transmembrane region" description="Helical" evidence="7">
    <location>
        <begin position="189"/>
        <end position="212"/>
    </location>
</feature>
<feature type="transmembrane region" description="Helical" evidence="7">
    <location>
        <begin position="164"/>
        <end position="182"/>
    </location>
</feature>
<evidence type="ECO:0000256" key="4">
    <source>
        <dbReference type="ARBA" id="ARBA00022989"/>
    </source>
</evidence>
<dbReference type="InterPro" id="IPR022791">
    <property type="entry name" value="L-PG_synthase/AglD"/>
</dbReference>
<comment type="caution">
    <text evidence="8">The sequence shown here is derived from an EMBL/GenBank/DDBJ whole genome shotgun (WGS) entry which is preliminary data.</text>
</comment>
<protein>
    <submittedName>
        <fullName evidence="8">Lysylphosphatidylglycerol synthase transmembrane domain-containing protein</fullName>
    </submittedName>
</protein>
<dbReference type="RefSeq" id="WP_136433631.1">
    <property type="nucleotide sequence ID" value="NZ_JBHSNS010000003.1"/>
</dbReference>
<evidence type="ECO:0000256" key="2">
    <source>
        <dbReference type="ARBA" id="ARBA00022475"/>
    </source>
</evidence>
<dbReference type="Proteomes" id="UP001596072">
    <property type="component" value="Unassembled WGS sequence"/>
</dbReference>
<keyword evidence="3 7" id="KW-0812">Transmembrane</keyword>
<accession>A0ABW0ZE21</accession>
<proteinExistence type="predicted"/>
<gene>
    <name evidence="8" type="ORF">ACFPQB_09385</name>
</gene>
<dbReference type="PANTHER" id="PTHR40277">
    <property type="entry name" value="BLL5419 PROTEIN"/>
    <property type="match status" value="1"/>
</dbReference>
<evidence type="ECO:0000256" key="1">
    <source>
        <dbReference type="ARBA" id="ARBA00004651"/>
    </source>
</evidence>
<evidence type="ECO:0000313" key="8">
    <source>
        <dbReference type="EMBL" id="MFC5729131.1"/>
    </source>
</evidence>
<feature type="transmembrane region" description="Helical" evidence="7">
    <location>
        <begin position="232"/>
        <end position="251"/>
    </location>
</feature>
<evidence type="ECO:0000256" key="5">
    <source>
        <dbReference type="ARBA" id="ARBA00023136"/>
    </source>
</evidence>
<dbReference type="Pfam" id="PF03706">
    <property type="entry name" value="LPG_synthase_TM"/>
    <property type="match status" value="1"/>
</dbReference>
<evidence type="ECO:0000313" key="9">
    <source>
        <dbReference type="Proteomes" id="UP001596072"/>
    </source>
</evidence>
<dbReference type="EMBL" id="JBHSNS010000003">
    <property type="protein sequence ID" value="MFC5729131.1"/>
    <property type="molecule type" value="Genomic_DNA"/>
</dbReference>
<evidence type="ECO:0000256" key="3">
    <source>
        <dbReference type="ARBA" id="ARBA00022692"/>
    </source>
</evidence>
<name>A0ABW0ZE21_9ACTN</name>
<feature type="region of interest" description="Disordered" evidence="6">
    <location>
        <begin position="1"/>
        <end position="22"/>
    </location>
</feature>
<keyword evidence="2" id="KW-1003">Cell membrane</keyword>
<evidence type="ECO:0000256" key="7">
    <source>
        <dbReference type="SAM" id="Phobius"/>
    </source>
</evidence>